<evidence type="ECO:0000313" key="2">
    <source>
        <dbReference type="Proteomes" id="UP000660380"/>
    </source>
</evidence>
<gene>
    <name evidence="1" type="ORF">H6G81_09685</name>
</gene>
<reference evidence="1 2" key="1">
    <citation type="journal article" date="2020" name="ISME J.">
        <title>Comparative genomics reveals insights into cyanobacterial evolution and habitat adaptation.</title>
        <authorList>
            <person name="Chen M.Y."/>
            <person name="Teng W.K."/>
            <person name="Zhao L."/>
            <person name="Hu C.X."/>
            <person name="Zhou Y.K."/>
            <person name="Han B.P."/>
            <person name="Song L.R."/>
            <person name="Shu W.S."/>
        </authorList>
    </citation>
    <scope>NUCLEOTIDE SEQUENCE [LARGE SCALE GENOMIC DNA]</scope>
    <source>
        <strain evidence="1 2">FACHB-248</strain>
    </source>
</reference>
<dbReference type="EMBL" id="JACJTA010000015">
    <property type="protein sequence ID" value="MBD2604789.1"/>
    <property type="molecule type" value="Genomic_DNA"/>
</dbReference>
<keyword evidence="2" id="KW-1185">Reference proteome</keyword>
<name>A0ABR8GMZ4_9CYAN</name>
<dbReference type="RefSeq" id="WP_051502752.1">
    <property type="nucleotide sequence ID" value="NZ_JACJTA010000015.1"/>
</dbReference>
<evidence type="ECO:0000313" key="1">
    <source>
        <dbReference type="EMBL" id="MBD2604789.1"/>
    </source>
</evidence>
<sequence length="549" mass="62768">MPTTNKEREIRIAQRRVEGFAQQFGEAHRNLARHAAFPLVLTPDLLYQIWANFVPEAPWTAVAHVLLSRLCRQVGYEMYEMDIADRNLLLRELKEQFGQKRFDELGEFLLDYVAQRLTDDDADTRDLREAQEWTALAYTKPSEAARELAQRLSEIVQQEDMGEVLRLASLVETLAEPLVEAGFEPLLVYSRGMGSFARGDLDDANIQFDKLLHNDSLVEIAEGNIEKQKTSEQDRDNTLQQKVSWFQESRNRNALKRPIDLPGFSDMRIIGDLASGKTSFMAALAYCPNLNSNSPIESVDPFADDAAILIRLAEDILENGISFPASRVEQDVNMLPLYSLIIQLKPSLRTHPLAAITGRSIRLQASFREYPGELIQNLMEETKDNTVDEYLEDCATANALLFLIDANSTRDIKYARAFRRLCYELAERMSYAQRDLSRFRIAIVFSKFEQPEIWIHRDNLENFLSTRFPKTRAAFQKWNKDWGCSTAYFACSAFGIVGNPPQANVKLVSRTERGINAIIAEPKAWKPFGIFAPIYWLHTGKDDPRLREI</sequence>
<protein>
    <submittedName>
        <fullName evidence="1">Uncharacterized protein</fullName>
    </submittedName>
</protein>
<proteinExistence type="predicted"/>
<accession>A0ABR8GMZ4</accession>
<comment type="caution">
    <text evidence="1">The sequence shown here is derived from an EMBL/GenBank/DDBJ whole genome shotgun (WGS) entry which is preliminary data.</text>
</comment>
<organism evidence="1 2">
    <name type="scientific">Scytonema hofmannii FACHB-248</name>
    <dbReference type="NCBI Taxonomy" id="1842502"/>
    <lineage>
        <taxon>Bacteria</taxon>
        <taxon>Bacillati</taxon>
        <taxon>Cyanobacteriota</taxon>
        <taxon>Cyanophyceae</taxon>
        <taxon>Nostocales</taxon>
        <taxon>Scytonemataceae</taxon>
        <taxon>Scytonema</taxon>
    </lineage>
</organism>
<dbReference type="Proteomes" id="UP000660380">
    <property type="component" value="Unassembled WGS sequence"/>
</dbReference>